<dbReference type="Proteomes" id="UP000275267">
    <property type="component" value="Unassembled WGS sequence"/>
</dbReference>
<dbReference type="OrthoDB" id="695030at2759"/>
<keyword evidence="3" id="KW-1185">Reference proteome</keyword>
<proteinExistence type="predicted"/>
<gene>
    <name evidence="2" type="ORF">C2845_PM01G06770</name>
</gene>
<dbReference type="EMBL" id="PQIB02000001">
    <property type="protein sequence ID" value="RLN42112.1"/>
    <property type="molecule type" value="Genomic_DNA"/>
</dbReference>
<dbReference type="InterPro" id="IPR013187">
    <property type="entry name" value="F-box-assoc_dom_typ3"/>
</dbReference>
<organism evidence="2 3">
    <name type="scientific">Panicum miliaceum</name>
    <name type="common">Proso millet</name>
    <name type="synonym">Broomcorn millet</name>
    <dbReference type="NCBI Taxonomy" id="4540"/>
    <lineage>
        <taxon>Eukaryota</taxon>
        <taxon>Viridiplantae</taxon>
        <taxon>Streptophyta</taxon>
        <taxon>Embryophyta</taxon>
        <taxon>Tracheophyta</taxon>
        <taxon>Spermatophyta</taxon>
        <taxon>Magnoliopsida</taxon>
        <taxon>Liliopsida</taxon>
        <taxon>Poales</taxon>
        <taxon>Poaceae</taxon>
        <taxon>PACMAD clade</taxon>
        <taxon>Panicoideae</taxon>
        <taxon>Panicodae</taxon>
        <taxon>Paniceae</taxon>
        <taxon>Panicinae</taxon>
        <taxon>Panicum</taxon>
        <taxon>Panicum sect. Panicum</taxon>
    </lineage>
</organism>
<dbReference type="Pfam" id="PF08268">
    <property type="entry name" value="FBA_3"/>
    <property type="match status" value="1"/>
</dbReference>
<feature type="domain" description="F-box associated beta-propeller type 3" evidence="1">
    <location>
        <begin position="97"/>
        <end position="304"/>
    </location>
</feature>
<dbReference type="AlphaFoldDB" id="A0A3L6TPM6"/>
<name>A0A3L6TPM6_PANMI</name>
<dbReference type="PANTHER" id="PTHR31672">
    <property type="entry name" value="BNACNNG10540D PROTEIN"/>
    <property type="match status" value="1"/>
</dbReference>
<reference evidence="3" key="1">
    <citation type="journal article" date="2019" name="Nat. Commun.">
        <title>The genome of broomcorn millet.</title>
        <authorList>
            <person name="Zou C."/>
            <person name="Miki D."/>
            <person name="Li D."/>
            <person name="Tang Q."/>
            <person name="Xiao L."/>
            <person name="Rajput S."/>
            <person name="Deng P."/>
            <person name="Jia W."/>
            <person name="Huang R."/>
            <person name="Zhang M."/>
            <person name="Sun Y."/>
            <person name="Hu J."/>
            <person name="Fu X."/>
            <person name="Schnable P.S."/>
            <person name="Li F."/>
            <person name="Zhang H."/>
            <person name="Feng B."/>
            <person name="Zhu X."/>
            <person name="Liu R."/>
            <person name="Schnable J.C."/>
            <person name="Zhu J.-K."/>
            <person name="Zhang H."/>
        </authorList>
    </citation>
    <scope>NUCLEOTIDE SEQUENCE [LARGE SCALE GENOMIC DNA]</scope>
</reference>
<comment type="caution">
    <text evidence="2">The sequence shown here is derived from an EMBL/GenBank/DDBJ whole genome shotgun (WGS) entry which is preliminary data.</text>
</comment>
<evidence type="ECO:0000313" key="3">
    <source>
        <dbReference type="Proteomes" id="UP000275267"/>
    </source>
</evidence>
<dbReference type="NCBIfam" id="TIGR01640">
    <property type="entry name" value="F_box_assoc_1"/>
    <property type="match status" value="1"/>
</dbReference>
<dbReference type="STRING" id="4540.A0A3L6TPM6"/>
<accession>A0A3L6TPM6</accession>
<dbReference type="PANTHER" id="PTHR31672:SF13">
    <property type="entry name" value="F-BOX PROTEIN CPR30-LIKE"/>
    <property type="match status" value="1"/>
</dbReference>
<sequence length="421" mass="47275">MCDDIVRSIFARLPARTLVASMALSKHRRRMILCPEFRSLHCRLGPPLSRPHIAYITTAQIGRGGYVVSEFHSFHVAGAGLGSGAPARSLTGTGYLGMKYINSCRGVLLLANSGRCMFWNPCCVANNEKKEAIIPGSTRGDCVMGFGYGSRSQTYKLLIARKYAGEQRPQWRTVLSGNRKGESFFYKTYDSSREFFINSLYIDGIIYLLHITKKVLFAFDVDDETVTTINLPGNGYIPDDHLETSRLMEVLGRPCMETGDWNSTTLWMLTVDHQWEQKCVFDKKTNAERGSITGAWDCGGVVVLHTDGSYSHPSRLYLLRPSTTEIFCTNLPCNLKPALMEYAFCWGYKPTLVPPGSVVGELSQEKKKHIMKPLEPLNEQEKRKGQEATLTTVCLMEFLAGVMRRIPENLQQVIEELREGV</sequence>
<dbReference type="InterPro" id="IPR050796">
    <property type="entry name" value="SCF_F-box_component"/>
</dbReference>
<evidence type="ECO:0000259" key="1">
    <source>
        <dbReference type="Pfam" id="PF08268"/>
    </source>
</evidence>
<protein>
    <recommendedName>
        <fullName evidence="1">F-box associated beta-propeller type 3 domain-containing protein</fullName>
    </recommendedName>
</protein>
<dbReference type="InterPro" id="IPR017451">
    <property type="entry name" value="F-box-assoc_interact_dom"/>
</dbReference>
<evidence type="ECO:0000313" key="2">
    <source>
        <dbReference type="EMBL" id="RLN42112.1"/>
    </source>
</evidence>